<dbReference type="InterPro" id="IPR001021">
    <property type="entry name" value="Ribosomal_bL25_long"/>
</dbReference>
<dbReference type="GO" id="GO:0005840">
    <property type="term" value="C:ribosome"/>
    <property type="evidence" value="ECO:0007669"/>
    <property type="project" value="UniProtKB-KW"/>
</dbReference>
<keyword evidence="9" id="KW-1185">Reference proteome</keyword>
<dbReference type="Proteomes" id="UP001524586">
    <property type="component" value="Unassembled WGS sequence"/>
</dbReference>
<dbReference type="InterPro" id="IPR037121">
    <property type="entry name" value="Ribosomal_bL25_C"/>
</dbReference>
<gene>
    <name evidence="5" type="primary">rplY</name>
    <name evidence="5" type="synonym">ctc</name>
    <name evidence="8" type="ORF">NP596_06185</name>
</gene>
<dbReference type="CDD" id="cd00495">
    <property type="entry name" value="Ribosomal_L25_TL5_CTC"/>
    <property type="match status" value="1"/>
</dbReference>
<evidence type="ECO:0000313" key="8">
    <source>
        <dbReference type="EMBL" id="MCQ8128044.1"/>
    </source>
</evidence>
<feature type="domain" description="Large ribosomal subunit protein bL25 L25" evidence="6">
    <location>
        <begin position="9"/>
        <end position="94"/>
    </location>
</feature>
<dbReference type="Pfam" id="PF01386">
    <property type="entry name" value="Ribosomal_L25p"/>
    <property type="match status" value="1"/>
</dbReference>
<dbReference type="InterPro" id="IPR020930">
    <property type="entry name" value="Ribosomal_uL5_bac-type"/>
</dbReference>
<dbReference type="RefSeq" id="WP_256614408.1">
    <property type="nucleotide sequence ID" value="NZ_JANIBK010000022.1"/>
</dbReference>
<keyword evidence="4 5" id="KW-0687">Ribonucleoprotein</keyword>
<dbReference type="SUPFAM" id="SSF50715">
    <property type="entry name" value="Ribosomal protein L25-like"/>
    <property type="match status" value="1"/>
</dbReference>
<dbReference type="InterPro" id="IPR011035">
    <property type="entry name" value="Ribosomal_bL25/Gln-tRNA_synth"/>
</dbReference>
<dbReference type="Pfam" id="PF14693">
    <property type="entry name" value="Ribosomal_TL5_C"/>
    <property type="match status" value="1"/>
</dbReference>
<evidence type="ECO:0000259" key="6">
    <source>
        <dbReference type="Pfam" id="PF01386"/>
    </source>
</evidence>
<dbReference type="Gene3D" id="2.170.120.20">
    <property type="entry name" value="Ribosomal protein L25, beta domain"/>
    <property type="match status" value="1"/>
</dbReference>
<dbReference type="HAMAP" id="MF_01334">
    <property type="entry name" value="Ribosomal_bL25_CTC"/>
    <property type="match status" value="1"/>
</dbReference>
<dbReference type="EMBL" id="JANIBK010000022">
    <property type="protein sequence ID" value="MCQ8128044.1"/>
    <property type="molecule type" value="Genomic_DNA"/>
</dbReference>
<proteinExistence type="inferred from homology"/>
<dbReference type="NCBIfam" id="NF004128">
    <property type="entry name" value="PRK05618.1-2"/>
    <property type="match status" value="1"/>
</dbReference>
<evidence type="ECO:0000259" key="7">
    <source>
        <dbReference type="Pfam" id="PF14693"/>
    </source>
</evidence>
<keyword evidence="3 5" id="KW-0689">Ribosomal protein</keyword>
<accession>A0ABT1U3P6</accession>
<evidence type="ECO:0000256" key="2">
    <source>
        <dbReference type="ARBA" id="ARBA00022884"/>
    </source>
</evidence>
<organism evidence="8 9">
    <name type="scientific">Methylomonas rivi</name>
    <dbReference type="NCBI Taxonomy" id="2952226"/>
    <lineage>
        <taxon>Bacteria</taxon>
        <taxon>Pseudomonadati</taxon>
        <taxon>Pseudomonadota</taxon>
        <taxon>Gammaproteobacteria</taxon>
        <taxon>Methylococcales</taxon>
        <taxon>Methylococcaceae</taxon>
        <taxon>Methylomonas</taxon>
    </lineage>
</organism>
<reference evidence="8 9" key="1">
    <citation type="submission" date="2022-07" db="EMBL/GenBank/DDBJ databases">
        <title>Methylomonas rivi sp. nov., Methylomonas rosea sp. nov., Methylomonas aureus sp. nov. and Methylomonas subterranea sp. nov., four novel methanotrophs isolated from a freshwater creek and the deep terrestrial subsurface.</title>
        <authorList>
            <person name="Abin C."/>
            <person name="Sankaranarayanan K."/>
            <person name="Garner C."/>
            <person name="Sindelar R."/>
            <person name="Kotary K."/>
            <person name="Garner R."/>
            <person name="Barclay S."/>
            <person name="Lawson P."/>
            <person name="Krumholz L."/>
        </authorList>
    </citation>
    <scope>NUCLEOTIDE SEQUENCE [LARGE SCALE GENOMIC DNA]</scope>
    <source>
        <strain evidence="8 9">WSC-6</strain>
    </source>
</reference>
<keyword evidence="2 5" id="KW-0694">RNA-binding</keyword>
<protein>
    <recommendedName>
        <fullName evidence="5">Large ribosomal subunit protein bL25</fullName>
    </recommendedName>
    <alternativeName>
        <fullName evidence="5">General stress protein CTC</fullName>
    </alternativeName>
</protein>
<evidence type="ECO:0000256" key="5">
    <source>
        <dbReference type="HAMAP-Rule" id="MF_01334"/>
    </source>
</evidence>
<dbReference type="InterPro" id="IPR020057">
    <property type="entry name" value="Ribosomal_bL25_b-dom"/>
</dbReference>
<comment type="similarity">
    <text evidence="5">Belongs to the bacterial ribosomal protein bL25 family. CTC subfamily.</text>
</comment>
<dbReference type="NCBIfam" id="NF004612">
    <property type="entry name" value="PRK05943.1"/>
    <property type="match status" value="1"/>
</dbReference>
<evidence type="ECO:0000313" key="9">
    <source>
        <dbReference type="Proteomes" id="UP001524586"/>
    </source>
</evidence>
<keyword evidence="1 5" id="KW-0699">rRNA-binding</keyword>
<comment type="function">
    <text evidence="5">This is one of the proteins that binds to the 5S RNA in the ribosome where it forms part of the central protuberance.</text>
</comment>
<sequence length="200" mass="21893">MANVFEFIAEARSETGSSAAKVTRRKGKVPAVIYGGSDAPEMLVLDHNDLLKHLAHEAVYSHVLDVKVDGKTEKAVLKHIQRHPAKPQILHVDFLRVEKDHKLKAHVPLHFINEEVSVGVKKGGVVNHSMTDVEVVCLPQNLPEFIEVDMASVDVGSALHLSDLVLPAGVEIPELHQGVEHNHPIVQVVKPKTAEEPSAE</sequence>
<dbReference type="InterPro" id="IPR020055">
    <property type="entry name" value="Ribosomal_bL25_short"/>
</dbReference>
<dbReference type="Gene3D" id="2.40.240.10">
    <property type="entry name" value="Ribosomal Protein L25, Chain P"/>
    <property type="match status" value="1"/>
</dbReference>
<evidence type="ECO:0000256" key="1">
    <source>
        <dbReference type="ARBA" id="ARBA00022730"/>
    </source>
</evidence>
<dbReference type="NCBIfam" id="NF004130">
    <property type="entry name" value="PRK05618.1-5"/>
    <property type="match status" value="1"/>
</dbReference>
<evidence type="ECO:0000256" key="4">
    <source>
        <dbReference type="ARBA" id="ARBA00023274"/>
    </source>
</evidence>
<dbReference type="HAMAP" id="MF_01336">
    <property type="entry name" value="Ribosomal_bL25"/>
    <property type="match status" value="1"/>
</dbReference>
<dbReference type="NCBIfam" id="TIGR00731">
    <property type="entry name" value="bL25_bact_ctc"/>
    <property type="match status" value="1"/>
</dbReference>
<comment type="subunit">
    <text evidence="5">Part of the 50S ribosomal subunit; part of the 5S rRNA/L5/L18/L25 subcomplex. Contacts the 5S rRNA. Binds to the 5S rRNA independently of L5 and L18.</text>
</comment>
<dbReference type="PANTHER" id="PTHR33284:SF1">
    <property type="entry name" value="RIBOSOMAL PROTEIN L25_GLN-TRNA SYNTHETASE, ANTI-CODON-BINDING DOMAIN-CONTAINING PROTEIN"/>
    <property type="match status" value="1"/>
</dbReference>
<comment type="caution">
    <text evidence="8">The sequence shown here is derived from an EMBL/GenBank/DDBJ whole genome shotgun (WGS) entry which is preliminary data.</text>
</comment>
<dbReference type="PANTHER" id="PTHR33284">
    <property type="entry name" value="RIBOSOMAL PROTEIN L25/GLN-TRNA SYNTHETASE, ANTI-CODON-BINDING DOMAIN-CONTAINING PROTEIN"/>
    <property type="match status" value="1"/>
</dbReference>
<dbReference type="InterPro" id="IPR020056">
    <property type="entry name" value="Rbsml_bL25/Gln-tRNA_synth_N"/>
</dbReference>
<evidence type="ECO:0000256" key="3">
    <source>
        <dbReference type="ARBA" id="ARBA00022980"/>
    </source>
</evidence>
<name>A0ABT1U3P6_9GAMM</name>
<dbReference type="InterPro" id="IPR029751">
    <property type="entry name" value="Ribosomal_L25_dom"/>
</dbReference>
<feature type="domain" description="Large ribosomal subunit protein bL25 beta" evidence="7">
    <location>
        <begin position="102"/>
        <end position="192"/>
    </location>
</feature>